<dbReference type="GO" id="GO:0000981">
    <property type="term" value="F:DNA-binding transcription factor activity, RNA polymerase II-specific"/>
    <property type="evidence" value="ECO:0007669"/>
    <property type="project" value="InterPro"/>
</dbReference>
<dbReference type="SMART" id="SM00066">
    <property type="entry name" value="GAL4"/>
    <property type="match status" value="1"/>
</dbReference>
<keyword evidence="5" id="KW-0539">Nucleus</keyword>
<dbReference type="EMBL" id="JAADYS010002048">
    <property type="protein sequence ID" value="KAF4459963.1"/>
    <property type="molecule type" value="Genomic_DNA"/>
</dbReference>
<dbReference type="PANTHER" id="PTHR47338:SF5">
    <property type="entry name" value="ZN(II)2CYS6 TRANSCRIPTION FACTOR (EUROFUNG)"/>
    <property type="match status" value="1"/>
</dbReference>
<evidence type="ECO:0000256" key="3">
    <source>
        <dbReference type="ARBA" id="ARBA00023015"/>
    </source>
</evidence>
<dbReference type="SUPFAM" id="SSF57701">
    <property type="entry name" value="Zn2/Cys6 DNA-binding domain"/>
    <property type="match status" value="1"/>
</dbReference>
<sequence>MRQPMRSSIACLRCRRSKIKCDNDGGNSPCDTCIKGGHQCQYPEATAPPPKRNDPPATGKQDKDGPHERKRAKRMEEAPGLDNKKSTAYAEEILTYPFLTLELWDQLFGIYKQHYATELSFIHLPSLKEKTSYRQGQSQGQSSELNLILLGVLMLTARFHPDLVKYVAHLSGSLNTSVRPRTLQSKSDPLATSEFFAQALTIALGPLRTAMTVITVERVQAFLMLGLFEWSQRDNLHGLGAWMYVGVAIRMAKLLKLGLDDQLVQSQLNQTLPPRETRVVSSEIGIIRESRRRTMYSCLVLDRMMASGNERAASIPVEGVRIQLPCSEMAFDLSLDVYTGFLRPSEELSSRHINNDSTLSRFIQLVEIWGDISKYTSTGGRSLEALPPWDNESTFHGLREKLDRFYMELPDTFTLSRQNYYRHDNHQATSTYVSLHLLASVCQIVLGRECLPFLPVRCTGPQGPVGSSWTTHDQVATQFWEGSADTVFRAARDILDLIEICKDKLPLSSLAVFAVWQAGFMALYAHHFPLIDVQQRITVPTNTDQHSRNLGVLEGAGVGAAYQALHKAGTYLPVAQNYLAYLEELNQYFTQARNQFHQQAIANDPTPGPLFEDRRLSIRLGGDNSNETEESRAESRKEALSPSSDDERQSQLDEESDRSRNSSWDPLRSTGPLEGCGQRSDYTKGHSIGSVTPFETAGSLASLRSGLVGSPPHAPQSRREGLSLQGTRLEESAKPAASTSKSKLLLPGIDEAFPEKGLPEFSIERLEIIEWLRIGKVLNDLEEFSGAGSLGAGSS</sequence>
<dbReference type="GO" id="GO:0005634">
    <property type="term" value="C:nucleus"/>
    <property type="evidence" value="ECO:0007669"/>
    <property type="project" value="UniProtKB-SubCell"/>
</dbReference>
<dbReference type="Proteomes" id="UP000554235">
    <property type="component" value="Unassembled WGS sequence"/>
</dbReference>
<evidence type="ECO:0000259" key="7">
    <source>
        <dbReference type="PROSITE" id="PS50048"/>
    </source>
</evidence>
<feature type="region of interest" description="Disordered" evidence="6">
    <location>
        <begin position="41"/>
        <end position="83"/>
    </location>
</feature>
<dbReference type="CDD" id="cd00067">
    <property type="entry name" value="GAL4"/>
    <property type="match status" value="1"/>
</dbReference>
<evidence type="ECO:0000256" key="5">
    <source>
        <dbReference type="ARBA" id="ARBA00023242"/>
    </source>
</evidence>
<dbReference type="InterPro" id="IPR007219">
    <property type="entry name" value="XnlR_reg_dom"/>
</dbReference>
<feature type="compositionally biased region" description="Basic and acidic residues" evidence="6">
    <location>
        <begin position="74"/>
        <end position="83"/>
    </location>
</feature>
<keyword evidence="4" id="KW-0804">Transcription</keyword>
<dbReference type="Pfam" id="PF04082">
    <property type="entry name" value="Fungal_trans"/>
    <property type="match status" value="1"/>
</dbReference>
<evidence type="ECO:0000256" key="2">
    <source>
        <dbReference type="ARBA" id="ARBA00022723"/>
    </source>
</evidence>
<dbReference type="GO" id="GO:0006351">
    <property type="term" value="P:DNA-templated transcription"/>
    <property type="evidence" value="ECO:0007669"/>
    <property type="project" value="InterPro"/>
</dbReference>
<dbReference type="InterPro" id="IPR036864">
    <property type="entry name" value="Zn2-C6_fun-type_DNA-bd_sf"/>
</dbReference>
<keyword evidence="3" id="KW-0805">Transcription regulation</keyword>
<dbReference type="Gene3D" id="4.10.240.10">
    <property type="entry name" value="Zn(2)-C6 fungal-type DNA-binding domain"/>
    <property type="match status" value="1"/>
</dbReference>
<feature type="domain" description="Zn(2)-C6 fungal-type" evidence="7">
    <location>
        <begin position="10"/>
        <end position="42"/>
    </location>
</feature>
<name>A0A8H4P795_9HYPO</name>
<accession>A0A8H4P795</accession>
<protein>
    <submittedName>
        <fullName evidence="8">Fungal specific transcription factor</fullName>
    </submittedName>
</protein>
<dbReference type="AlphaFoldDB" id="A0A8H4P795"/>
<feature type="region of interest" description="Disordered" evidence="6">
    <location>
        <begin position="703"/>
        <end position="741"/>
    </location>
</feature>
<comment type="subcellular location">
    <subcellularLocation>
        <location evidence="1">Nucleus</location>
    </subcellularLocation>
</comment>
<dbReference type="SMART" id="SM00906">
    <property type="entry name" value="Fungal_trans"/>
    <property type="match status" value="1"/>
</dbReference>
<keyword evidence="9" id="KW-1185">Reference proteome</keyword>
<dbReference type="PROSITE" id="PS50048">
    <property type="entry name" value="ZN2_CY6_FUNGAL_2"/>
    <property type="match status" value="1"/>
</dbReference>
<organism evidence="8 9">
    <name type="scientific">Fusarium albosuccineum</name>
    <dbReference type="NCBI Taxonomy" id="1237068"/>
    <lineage>
        <taxon>Eukaryota</taxon>
        <taxon>Fungi</taxon>
        <taxon>Dikarya</taxon>
        <taxon>Ascomycota</taxon>
        <taxon>Pezizomycotina</taxon>
        <taxon>Sordariomycetes</taxon>
        <taxon>Hypocreomycetidae</taxon>
        <taxon>Hypocreales</taxon>
        <taxon>Nectriaceae</taxon>
        <taxon>Fusarium</taxon>
        <taxon>Fusarium decemcellulare species complex</taxon>
    </lineage>
</organism>
<comment type="caution">
    <text evidence="8">The sequence shown here is derived from an EMBL/GenBank/DDBJ whole genome shotgun (WGS) entry which is preliminary data.</text>
</comment>
<reference evidence="8 9" key="1">
    <citation type="submission" date="2020-01" db="EMBL/GenBank/DDBJ databases">
        <title>Identification and distribution of gene clusters putatively required for synthesis of sphingolipid metabolism inhibitors in phylogenetically diverse species of the filamentous fungus Fusarium.</title>
        <authorList>
            <person name="Kim H.-S."/>
            <person name="Busman M."/>
            <person name="Brown D.W."/>
            <person name="Divon H."/>
            <person name="Uhlig S."/>
            <person name="Proctor R.H."/>
        </authorList>
    </citation>
    <scope>NUCLEOTIDE SEQUENCE [LARGE SCALE GENOMIC DNA]</scope>
    <source>
        <strain evidence="8 9">NRRL 20459</strain>
    </source>
</reference>
<evidence type="ECO:0000256" key="4">
    <source>
        <dbReference type="ARBA" id="ARBA00023163"/>
    </source>
</evidence>
<dbReference type="InterPro" id="IPR050815">
    <property type="entry name" value="TF_fung"/>
</dbReference>
<gene>
    <name evidence="8" type="ORF">FALBO_13262</name>
</gene>
<evidence type="ECO:0000313" key="8">
    <source>
        <dbReference type="EMBL" id="KAF4459963.1"/>
    </source>
</evidence>
<dbReference type="GO" id="GO:0008270">
    <property type="term" value="F:zinc ion binding"/>
    <property type="evidence" value="ECO:0007669"/>
    <property type="project" value="InterPro"/>
</dbReference>
<dbReference type="PROSITE" id="PS00463">
    <property type="entry name" value="ZN2_CY6_FUNGAL_1"/>
    <property type="match status" value="1"/>
</dbReference>
<evidence type="ECO:0000256" key="1">
    <source>
        <dbReference type="ARBA" id="ARBA00004123"/>
    </source>
</evidence>
<feature type="region of interest" description="Disordered" evidence="6">
    <location>
        <begin position="618"/>
        <end position="688"/>
    </location>
</feature>
<proteinExistence type="predicted"/>
<dbReference type="CDD" id="cd12148">
    <property type="entry name" value="fungal_TF_MHR"/>
    <property type="match status" value="1"/>
</dbReference>
<dbReference type="InterPro" id="IPR001138">
    <property type="entry name" value="Zn2Cys6_DnaBD"/>
</dbReference>
<feature type="compositionally biased region" description="Basic and acidic residues" evidence="6">
    <location>
        <begin position="629"/>
        <end position="651"/>
    </location>
</feature>
<dbReference type="PANTHER" id="PTHR47338">
    <property type="entry name" value="ZN(II)2CYS6 TRANSCRIPTION FACTOR (EUROFUNG)-RELATED"/>
    <property type="match status" value="1"/>
</dbReference>
<evidence type="ECO:0000313" key="9">
    <source>
        <dbReference type="Proteomes" id="UP000554235"/>
    </source>
</evidence>
<dbReference type="OrthoDB" id="5370478at2759"/>
<keyword evidence="2" id="KW-0479">Metal-binding</keyword>
<dbReference type="Pfam" id="PF00172">
    <property type="entry name" value="Zn_clus"/>
    <property type="match status" value="1"/>
</dbReference>
<evidence type="ECO:0000256" key="6">
    <source>
        <dbReference type="SAM" id="MobiDB-lite"/>
    </source>
</evidence>
<dbReference type="GO" id="GO:0003677">
    <property type="term" value="F:DNA binding"/>
    <property type="evidence" value="ECO:0007669"/>
    <property type="project" value="InterPro"/>
</dbReference>